<dbReference type="InterPro" id="IPR012338">
    <property type="entry name" value="Beta-lactam/transpept-like"/>
</dbReference>
<dbReference type="Proteomes" id="UP001327027">
    <property type="component" value="Unassembled WGS sequence"/>
</dbReference>
<evidence type="ECO:0000313" key="2">
    <source>
        <dbReference type="EMBL" id="MEB3344207.1"/>
    </source>
</evidence>
<accession>A0ABU5ZRK2</accession>
<dbReference type="Pfam" id="PF00144">
    <property type="entry name" value="Beta-lactamase"/>
    <property type="match status" value="1"/>
</dbReference>
<reference evidence="2 3" key="1">
    <citation type="journal article" date="2013" name="Int. J. Syst. Evol. Microbiol.">
        <title>Aquimarina gracilis sp. nov., isolated from the gut microflora of a mussel, Mytilus coruscus, and emended description of Aquimarina spongiae.</title>
        <authorList>
            <person name="Park S.C."/>
            <person name="Choe H.N."/>
            <person name="Baik K.S."/>
            <person name="Seong C.N."/>
        </authorList>
    </citation>
    <scope>NUCLEOTIDE SEQUENCE [LARGE SCALE GENOMIC DNA]</scope>
    <source>
        <strain evidence="2 3">PSC32</strain>
    </source>
</reference>
<keyword evidence="3" id="KW-1185">Reference proteome</keyword>
<sequence>MTTKNNIFTLPKKSRFVKQIMINVLLSTFSLISFTSCETDNDINDFQTNSPVFDLDLFEQNLIDYIEAGGDSPIGWAYTISKNGNLARSNAYGQARTSADGATDFTLNKEINVASVTKFYTAIAVMQLLEANDLTIEDKITDWLPDSWAQGPGVSELSFKDLLKHESGLQSTNNNFDTTLGYDGLKDCIETGVVNSKTRNYLNVNFALYRVLIPSLWSTISNNAIDIENDANTQFMYLLYMQENIFNRLSLPLVGCVPEDRETSTLYYNANDSNTNTNGQYYGSWNNKSGGGGYFMTTLEMAKVNAFFEQTEVLVTKDQRDQMKLHRLGMDTEDAADEIHGNYYGKAGSIGTSSDATVSQGVRTQIVMFPSNRVDCVIVMNSQGVTLQNTTSLRQMIYNAYNAAWVQP</sequence>
<dbReference type="InterPro" id="IPR050491">
    <property type="entry name" value="AmpC-like"/>
</dbReference>
<protein>
    <submittedName>
        <fullName evidence="2">Serine hydrolase</fullName>
    </submittedName>
</protein>
<dbReference type="PANTHER" id="PTHR46825:SF9">
    <property type="entry name" value="BETA-LACTAMASE-RELATED DOMAIN-CONTAINING PROTEIN"/>
    <property type="match status" value="1"/>
</dbReference>
<dbReference type="Gene3D" id="3.40.710.10">
    <property type="entry name" value="DD-peptidase/beta-lactamase superfamily"/>
    <property type="match status" value="1"/>
</dbReference>
<dbReference type="InterPro" id="IPR001466">
    <property type="entry name" value="Beta-lactam-related"/>
</dbReference>
<evidence type="ECO:0000259" key="1">
    <source>
        <dbReference type="Pfam" id="PF00144"/>
    </source>
</evidence>
<comment type="caution">
    <text evidence="2">The sequence shown here is derived from an EMBL/GenBank/DDBJ whole genome shotgun (WGS) entry which is preliminary data.</text>
</comment>
<dbReference type="EMBL" id="JAYKLX010000001">
    <property type="protein sequence ID" value="MEB3344207.1"/>
    <property type="molecule type" value="Genomic_DNA"/>
</dbReference>
<evidence type="ECO:0000313" key="3">
    <source>
        <dbReference type="Proteomes" id="UP001327027"/>
    </source>
</evidence>
<proteinExistence type="predicted"/>
<dbReference type="GO" id="GO:0016787">
    <property type="term" value="F:hydrolase activity"/>
    <property type="evidence" value="ECO:0007669"/>
    <property type="project" value="UniProtKB-KW"/>
</dbReference>
<dbReference type="SUPFAM" id="SSF56601">
    <property type="entry name" value="beta-lactamase/transpeptidase-like"/>
    <property type="match status" value="1"/>
</dbReference>
<feature type="domain" description="Beta-lactamase-related" evidence="1">
    <location>
        <begin position="74"/>
        <end position="179"/>
    </location>
</feature>
<dbReference type="PANTHER" id="PTHR46825">
    <property type="entry name" value="D-ALANYL-D-ALANINE-CARBOXYPEPTIDASE/ENDOPEPTIDASE AMPH"/>
    <property type="match status" value="1"/>
</dbReference>
<gene>
    <name evidence="2" type="ORF">U6A24_01985</name>
</gene>
<organism evidence="2 3">
    <name type="scientific">Aquimarina gracilis</name>
    <dbReference type="NCBI Taxonomy" id="874422"/>
    <lineage>
        <taxon>Bacteria</taxon>
        <taxon>Pseudomonadati</taxon>
        <taxon>Bacteroidota</taxon>
        <taxon>Flavobacteriia</taxon>
        <taxon>Flavobacteriales</taxon>
        <taxon>Flavobacteriaceae</taxon>
        <taxon>Aquimarina</taxon>
    </lineage>
</organism>
<name>A0ABU5ZRK2_9FLAO</name>
<keyword evidence="2" id="KW-0378">Hydrolase</keyword>
<dbReference type="RefSeq" id="WP_324178258.1">
    <property type="nucleotide sequence ID" value="NZ_BAABAW010000016.1"/>
</dbReference>